<name>A0A9W3SJA4_BACTU</name>
<keyword evidence="2" id="KW-0378">Hydrolase</keyword>
<dbReference type="AlphaFoldDB" id="A0A9W3SJA4"/>
<gene>
    <name evidence="2" type="primary">nucA_2</name>
    <name evidence="2" type="ORF">BT246_68760</name>
</gene>
<evidence type="ECO:0000313" key="3">
    <source>
        <dbReference type="Proteomes" id="UP000092743"/>
    </source>
</evidence>
<evidence type="ECO:0000313" key="2">
    <source>
        <dbReference type="EMBL" id="ANS52167.1"/>
    </source>
</evidence>
<dbReference type="PROSITE" id="PS51257">
    <property type="entry name" value="PROKAR_LIPOPROTEIN"/>
    <property type="match status" value="1"/>
</dbReference>
<dbReference type="EMBL" id="CP015354">
    <property type="protein sequence ID" value="ANS52167.1"/>
    <property type="molecule type" value="Genomic_DNA"/>
</dbReference>
<dbReference type="InterPro" id="IPR029476">
    <property type="entry name" value="DNase_NucA_NucB"/>
</dbReference>
<evidence type="ECO:0000259" key="1">
    <source>
        <dbReference type="Pfam" id="PF14040"/>
    </source>
</evidence>
<geneLocation type="plasmid" evidence="2 3">
    <name>p120416</name>
</geneLocation>
<dbReference type="RefSeq" id="WP_065486816.1">
    <property type="nucleotide sequence ID" value="NZ_CP015354.1"/>
</dbReference>
<organism evidence="2 3">
    <name type="scientific">Bacillus thuringiensis</name>
    <dbReference type="NCBI Taxonomy" id="1428"/>
    <lineage>
        <taxon>Bacteria</taxon>
        <taxon>Bacillati</taxon>
        <taxon>Bacillota</taxon>
        <taxon>Bacilli</taxon>
        <taxon>Bacillales</taxon>
        <taxon>Bacillaceae</taxon>
        <taxon>Bacillus</taxon>
        <taxon>Bacillus cereus group</taxon>
    </lineage>
</organism>
<protein>
    <submittedName>
        <fullName evidence="2">DNA-entry nuclease NucA</fullName>
        <ecNumber evidence="2">3.-.-.-</ecNumber>
    </submittedName>
</protein>
<dbReference type="Pfam" id="PF14040">
    <property type="entry name" value="DNase_NucA_NucB"/>
    <property type="match status" value="1"/>
</dbReference>
<dbReference type="GO" id="GO:0016787">
    <property type="term" value="F:hydrolase activity"/>
    <property type="evidence" value="ECO:0007669"/>
    <property type="project" value="UniProtKB-KW"/>
</dbReference>
<dbReference type="EC" id="3.-.-.-" evidence="2"/>
<proteinExistence type="predicted"/>
<accession>A0A9W3SJA4</accession>
<reference evidence="2 3" key="1">
    <citation type="submission" date="2016-04" db="EMBL/GenBank/DDBJ databases">
        <title>High quality genome of the nematocidal Bacillus thuringiensis MYBT18246.</title>
        <authorList>
            <person name="Hollensteiner J."/>
            <person name="Poehlein A."/>
            <person name="Sproeer C."/>
            <person name="Bunk B."/>
            <person name="Rosenstiel P."/>
            <person name="Schulenburg H."/>
            <person name="Liesegang H."/>
        </authorList>
    </citation>
    <scope>NUCLEOTIDE SEQUENCE [LARGE SCALE GENOMIC DNA]</scope>
    <source>
        <strain evidence="2 3">MYBT18246</strain>
        <plasmid evidence="2 3">p120416</plasmid>
    </source>
</reference>
<keyword evidence="2" id="KW-0614">Plasmid</keyword>
<dbReference type="Proteomes" id="UP000092743">
    <property type="component" value="Plasmid p120416"/>
</dbReference>
<sequence length="147" mass="15683">MNVKAIIGSFAIASILFTGCSANHSTKSTTSAKPAGGSEQVEQVLEFPSSKYPETGAHIKEAIEKGKTDICTIDRKGAADRRKQSLANVPTKKGYDRDEYPLAMCKEGGSGADIKYIKPSDNRGAGSYIGNKVEKLPDGAKFKIVVK</sequence>
<feature type="domain" description="Deoxyribonuclease NucA/NucB" evidence="1">
    <location>
        <begin position="76"/>
        <end position="145"/>
    </location>
</feature>